<gene>
    <name evidence="2" type="ORF">TBRA_LOCUS13453</name>
</gene>
<sequence length="169" mass="17560">MVGPSSMSRPIEMRCDESSVSQRERRDASAAEHAIGEYARRANQRGLNEYRAATPGGDALASAGISRSRPHQYQFAHLYIVYAMSIVLPGDQTVQYRDAAPCAAAASGAATAAAGAASSAAASSVVADVSSAASASGAIPRPRSSLRQYERARAVASDLNEACLSNEIL</sequence>
<dbReference type="Proteomes" id="UP000479190">
    <property type="component" value="Unassembled WGS sequence"/>
</dbReference>
<keyword evidence="3" id="KW-1185">Reference proteome</keyword>
<accession>A0A6H5IWS7</accession>
<dbReference type="AlphaFoldDB" id="A0A6H5IWS7"/>
<evidence type="ECO:0000313" key="2">
    <source>
        <dbReference type="EMBL" id="CAB0041801.1"/>
    </source>
</evidence>
<dbReference type="EMBL" id="CADCXV010001130">
    <property type="protein sequence ID" value="CAB0041801.1"/>
    <property type="molecule type" value="Genomic_DNA"/>
</dbReference>
<feature type="region of interest" description="Disordered" evidence="1">
    <location>
        <begin position="1"/>
        <end position="31"/>
    </location>
</feature>
<reference evidence="2 3" key="1">
    <citation type="submission" date="2020-02" db="EMBL/GenBank/DDBJ databases">
        <authorList>
            <person name="Ferguson B K."/>
        </authorList>
    </citation>
    <scope>NUCLEOTIDE SEQUENCE [LARGE SCALE GENOMIC DNA]</scope>
</reference>
<proteinExistence type="predicted"/>
<protein>
    <submittedName>
        <fullName evidence="2">Uncharacterized protein</fullName>
    </submittedName>
</protein>
<name>A0A6H5IWS7_9HYME</name>
<feature type="compositionally biased region" description="Basic and acidic residues" evidence="1">
    <location>
        <begin position="11"/>
        <end position="31"/>
    </location>
</feature>
<evidence type="ECO:0000256" key="1">
    <source>
        <dbReference type="SAM" id="MobiDB-lite"/>
    </source>
</evidence>
<organism evidence="2 3">
    <name type="scientific">Trichogramma brassicae</name>
    <dbReference type="NCBI Taxonomy" id="86971"/>
    <lineage>
        <taxon>Eukaryota</taxon>
        <taxon>Metazoa</taxon>
        <taxon>Ecdysozoa</taxon>
        <taxon>Arthropoda</taxon>
        <taxon>Hexapoda</taxon>
        <taxon>Insecta</taxon>
        <taxon>Pterygota</taxon>
        <taxon>Neoptera</taxon>
        <taxon>Endopterygota</taxon>
        <taxon>Hymenoptera</taxon>
        <taxon>Apocrita</taxon>
        <taxon>Proctotrupomorpha</taxon>
        <taxon>Chalcidoidea</taxon>
        <taxon>Trichogrammatidae</taxon>
        <taxon>Trichogramma</taxon>
    </lineage>
</organism>
<evidence type="ECO:0000313" key="3">
    <source>
        <dbReference type="Proteomes" id="UP000479190"/>
    </source>
</evidence>